<dbReference type="SUPFAM" id="SSF81296">
    <property type="entry name" value="E set domains"/>
    <property type="match status" value="1"/>
</dbReference>
<feature type="compositionally biased region" description="Low complexity" evidence="9">
    <location>
        <begin position="903"/>
        <end position="916"/>
    </location>
</feature>
<evidence type="ECO:0000256" key="8">
    <source>
        <dbReference type="ARBA" id="ARBA00023242"/>
    </source>
</evidence>
<dbReference type="InterPro" id="IPR008366">
    <property type="entry name" value="NFAT"/>
</dbReference>
<dbReference type="GO" id="GO:0000981">
    <property type="term" value="F:DNA-binding transcription factor activity, RNA polymerase II-specific"/>
    <property type="evidence" value="ECO:0007669"/>
    <property type="project" value="TreeGrafter"/>
</dbReference>
<evidence type="ECO:0000259" key="10">
    <source>
        <dbReference type="PROSITE" id="PS50254"/>
    </source>
</evidence>
<dbReference type="Pfam" id="PF00554">
    <property type="entry name" value="RHD_DNA_bind"/>
    <property type="match status" value="1"/>
</dbReference>
<dbReference type="FunFam" id="2.60.40.340:FF:000001">
    <property type="entry name" value="Nuclear factor of activated T-cells, cytoplasmic, calcineurin-dependent 2"/>
    <property type="match status" value="1"/>
</dbReference>
<dbReference type="PROSITE" id="PS50254">
    <property type="entry name" value="REL_2"/>
    <property type="match status" value="1"/>
</dbReference>
<reference evidence="11 12" key="1">
    <citation type="submission" date="2024-01" db="EMBL/GenBank/DDBJ databases">
        <authorList>
            <person name="Alioto T."/>
            <person name="Alioto T."/>
            <person name="Gomez Garrido J."/>
        </authorList>
    </citation>
    <scope>NUCLEOTIDE SEQUENCE [LARGE SCALE GENOMIC DNA]</scope>
</reference>
<dbReference type="GO" id="GO:0005634">
    <property type="term" value="C:nucleus"/>
    <property type="evidence" value="ECO:0007669"/>
    <property type="project" value="UniProtKB-SubCell"/>
</dbReference>
<evidence type="ECO:0000256" key="5">
    <source>
        <dbReference type="ARBA" id="ARBA00023015"/>
    </source>
</evidence>
<dbReference type="GO" id="GO:0000978">
    <property type="term" value="F:RNA polymerase II cis-regulatory region sequence-specific DNA binding"/>
    <property type="evidence" value="ECO:0007669"/>
    <property type="project" value="TreeGrafter"/>
</dbReference>
<dbReference type="Gene3D" id="2.60.40.10">
    <property type="entry name" value="Immunoglobulins"/>
    <property type="match status" value="1"/>
</dbReference>
<evidence type="ECO:0000256" key="7">
    <source>
        <dbReference type="ARBA" id="ARBA00023163"/>
    </source>
</evidence>
<dbReference type="SMART" id="SM00429">
    <property type="entry name" value="IPT"/>
    <property type="match status" value="1"/>
</dbReference>
<dbReference type="SUPFAM" id="SSF49417">
    <property type="entry name" value="p53-like transcription factors"/>
    <property type="match status" value="1"/>
</dbReference>
<sequence>MSSVNCTEELDFRLIFEDDGRHAAGPDLHVRTPPSSEQPVSPELLGHHPCLPVANDYQHLGYQIQGPQYGAQGNLRAFDCPQIQITSIAPNNHVDPGGIQQALAVGGAEGGYMEASWTRDQLFLPLDPCYRDPALCPSPCSSLSSRSWISDLSSCESFSNVCEDVEGELRDAARLALGSPLGSPVGSPGCGGGAFGVELWQQKYQHPSAFSPALSPHQSPRQSPCHSPRTSVTEESWLHRRPTSRPSSRPTSPCGKRRHSSADPRARSPSPSPHHSPSPTPGASPRGSVTDDTWVGSPAGAMGGLLMSCYQDLDVPSKTRRTSGSQLGDGVLEELRTVIPFQESASGGGGEEAREQEGLAELFLQVPSHFSWNKPKPGNPPLFRNSSPPPLDCLLPSRFDQYELKLEVQPKSYHRAHYETEGSRGSIKALTGGHPLIKLSGYSEQPVSMLLFIGTADDRYLRPHCFYQVHRVTGKTVTTTCQEKIIEGTKVLEIPLQPENNMSASIDCAGILKLRNADIEMKKGETDIGRKNTRVRVVFRVALPQQGGRTLWLQTVSVPVECSQRSGQELPHVDSFSPTSCSVDGGDELLITGSNICTQSKVVFMEKGQDGRSLWEIDARVLPEKSSGSSIVVEIPPYNKKTTCSVQVQFYISNGKRRRSLTHTFTYLPGDRRHMLGAAAVAGVVAGATLVKQERWEPDHISHNAPGFCHDRALSPDSVYYDTCSLPMYCAPVSQSAPRLHHPSHTSLMFAHTSSSSSSSIPLHSSSSSSIPLHNSSSSSIPLHTSSSMPLHTSSSSSIPLHTSSSPSSIPLHTSSSIPLHTSSSIPLHTSSSIPLHTSSSSSIPIHTSSSIPLHTSSSCSSIPLHSSSSSSIPLHTSSSSSSIPSQTSSIPHQTLIPLQSFSIPPQTSSLPPQTSAVPLQSFTIPPQPPSSSSSSSSLPPQSASIPIPPLSSSGGHHHRDQSSPCLISRRAFVTPTAPAVAPVVVTAAPPKESRGALSIKQEPQEPNPASLGLQEITLDDVNEIIDRDICSLSSVVQPDQFDQYHQYDWEHKSGDAALPFCGGPQ</sequence>
<keyword evidence="3" id="KW-0963">Cytoplasm</keyword>
<feature type="domain" description="RHD" evidence="10">
    <location>
        <begin position="386"/>
        <end position="567"/>
    </location>
</feature>
<dbReference type="InterPro" id="IPR014756">
    <property type="entry name" value="Ig_E-set"/>
</dbReference>
<evidence type="ECO:0000256" key="3">
    <source>
        <dbReference type="ARBA" id="ARBA00022490"/>
    </source>
</evidence>
<dbReference type="InterPro" id="IPR008967">
    <property type="entry name" value="p53-like_TF_DNA-bd_sf"/>
</dbReference>
<dbReference type="PANTHER" id="PTHR12533:SF6">
    <property type="entry name" value="NUCLEAR FACTOR OF ACTIVATED T-CELLS, CYTOPLASMIC 3"/>
    <property type="match status" value="1"/>
</dbReference>
<dbReference type="PRINTS" id="PR01789">
    <property type="entry name" value="NUCFACTORATC"/>
</dbReference>
<evidence type="ECO:0000256" key="1">
    <source>
        <dbReference type="ARBA" id="ARBA00004123"/>
    </source>
</evidence>
<keyword evidence="4" id="KW-0597">Phosphoprotein</keyword>
<dbReference type="InterPro" id="IPR013783">
    <property type="entry name" value="Ig-like_fold"/>
</dbReference>
<organism evidence="11 12">
    <name type="scientific">Scomber scombrus</name>
    <name type="common">Atlantic mackerel</name>
    <name type="synonym">Scomber vernalis</name>
    <dbReference type="NCBI Taxonomy" id="13677"/>
    <lineage>
        <taxon>Eukaryota</taxon>
        <taxon>Metazoa</taxon>
        <taxon>Chordata</taxon>
        <taxon>Craniata</taxon>
        <taxon>Vertebrata</taxon>
        <taxon>Euteleostomi</taxon>
        <taxon>Actinopterygii</taxon>
        <taxon>Neopterygii</taxon>
        <taxon>Teleostei</taxon>
        <taxon>Neoteleostei</taxon>
        <taxon>Acanthomorphata</taxon>
        <taxon>Pelagiaria</taxon>
        <taxon>Scombriformes</taxon>
        <taxon>Scombridae</taxon>
        <taxon>Scomber</taxon>
    </lineage>
</organism>
<keyword evidence="12" id="KW-1185">Reference proteome</keyword>
<name>A0AAV1Q155_SCOSC</name>
<dbReference type="Proteomes" id="UP001314229">
    <property type="component" value="Unassembled WGS sequence"/>
</dbReference>
<keyword evidence="5" id="KW-0805">Transcription regulation</keyword>
<dbReference type="EMBL" id="CAWUFR010000442">
    <property type="protein sequence ID" value="CAK6977916.1"/>
    <property type="molecule type" value="Genomic_DNA"/>
</dbReference>
<evidence type="ECO:0000256" key="6">
    <source>
        <dbReference type="ARBA" id="ARBA00023125"/>
    </source>
</evidence>
<evidence type="ECO:0000256" key="4">
    <source>
        <dbReference type="ARBA" id="ARBA00022553"/>
    </source>
</evidence>
<feature type="compositionally biased region" description="Pro residues" evidence="9">
    <location>
        <begin position="270"/>
        <end position="282"/>
    </location>
</feature>
<dbReference type="GO" id="GO:0005737">
    <property type="term" value="C:cytoplasm"/>
    <property type="evidence" value="ECO:0007669"/>
    <property type="project" value="UniProtKB-SubCell"/>
</dbReference>
<feature type="compositionally biased region" description="Polar residues" evidence="9">
    <location>
        <begin position="216"/>
        <end position="234"/>
    </location>
</feature>
<feature type="region of interest" description="Disordered" evidence="9">
    <location>
        <begin position="209"/>
        <end position="297"/>
    </location>
</feature>
<dbReference type="PANTHER" id="PTHR12533">
    <property type="entry name" value="NFAT"/>
    <property type="match status" value="1"/>
</dbReference>
<accession>A0AAV1Q155</accession>
<dbReference type="GO" id="GO:0005667">
    <property type="term" value="C:transcription regulator complex"/>
    <property type="evidence" value="ECO:0007669"/>
    <property type="project" value="TreeGrafter"/>
</dbReference>
<feature type="region of interest" description="Disordered" evidence="9">
    <location>
        <begin position="871"/>
        <end position="890"/>
    </location>
</feature>
<evidence type="ECO:0000313" key="12">
    <source>
        <dbReference type="Proteomes" id="UP001314229"/>
    </source>
</evidence>
<evidence type="ECO:0000256" key="9">
    <source>
        <dbReference type="SAM" id="MobiDB-lite"/>
    </source>
</evidence>
<dbReference type="InterPro" id="IPR011539">
    <property type="entry name" value="RHD_DNA_bind_dom"/>
</dbReference>
<feature type="compositionally biased region" description="Low complexity" evidence="9">
    <location>
        <begin position="244"/>
        <end position="253"/>
    </location>
</feature>
<proteinExistence type="predicted"/>
<protein>
    <submittedName>
        <fullName evidence="11">LOW QUALITY PROTEIN: nuclear factor of activated T-cells, cytoplasmic 3</fullName>
    </submittedName>
</protein>
<feature type="region of interest" description="Disordered" evidence="9">
    <location>
        <begin position="902"/>
        <end position="964"/>
    </location>
</feature>
<dbReference type="Pfam" id="PF16179">
    <property type="entry name" value="RHD_dimer"/>
    <property type="match status" value="1"/>
</dbReference>
<evidence type="ECO:0000313" key="11">
    <source>
        <dbReference type="EMBL" id="CAK6977916.1"/>
    </source>
</evidence>
<dbReference type="InterPro" id="IPR037059">
    <property type="entry name" value="RHD_DNA_bind_dom_sf"/>
</dbReference>
<feature type="compositionally biased region" description="Low complexity" evidence="9">
    <location>
        <begin position="931"/>
        <end position="954"/>
    </location>
</feature>
<comment type="subcellular location">
    <subcellularLocation>
        <location evidence="2">Cytoplasm</location>
    </subcellularLocation>
    <subcellularLocation>
        <location evidence="1">Nucleus</location>
    </subcellularLocation>
</comment>
<feature type="region of interest" description="Disordered" evidence="9">
    <location>
        <begin position="774"/>
        <end position="816"/>
    </location>
</feature>
<evidence type="ECO:0000256" key="2">
    <source>
        <dbReference type="ARBA" id="ARBA00004496"/>
    </source>
</evidence>
<dbReference type="AlphaFoldDB" id="A0AAV1Q155"/>
<keyword evidence="6" id="KW-0238">DNA-binding</keyword>
<dbReference type="InterPro" id="IPR002909">
    <property type="entry name" value="IPT_dom"/>
</dbReference>
<gene>
    <name evidence="11" type="ORF">FSCOSCO3_A036889</name>
</gene>
<dbReference type="GO" id="GO:0007399">
    <property type="term" value="P:nervous system development"/>
    <property type="evidence" value="ECO:0007669"/>
    <property type="project" value="UniProtKB-ARBA"/>
</dbReference>
<dbReference type="InterPro" id="IPR032397">
    <property type="entry name" value="RHD_dimer"/>
</dbReference>
<dbReference type="Gene3D" id="2.60.40.340">
    <property type="entry name" value="Rel homology domain (RHD), DNA-binding domain"/>
    <property type="match status" value="1"/>
</dbReference>
<keyword evidence="8" id="KW-0539">Nucleus</keyword>
<dbReference type="GO" id="GO:0033173">
    <property type="term" value="P:calcineurin-NFAT signaling cascade"/>
    <property type="evidence" value="ECO:0007669"/>
    <property type="project" value="TreeGrafter"/>
</dbReference>
<comment type="caution">
    <text evidence="11">The sequence shown here is derived from an EMBL/GenBank/DDBJ whole genome shotgun (WGS) entry which is preliminary data.</text>
</comment>
<keyword evidence="7" id="KW-0804">Transcription</keyword>